<comment type="similarity">
    <text evidence="1">Belongs to the FAM124 family.</text>
</comment>
<dbReference type="GO" id="GO:0005654">
    <property type="term" value="C:nucleoplasm"/>
    <property type="evidence" value="ECO:0007669"/>
    <property type="project" value="TreeGrafter"/>
</dbReference>
<feature type="region of interest" description="Disordered" evidence="2">
    <location>
        <begin position="348"/>
        <end position="423"/>
    </location>
</feature>
<evidence type="ECO:0000313" key="4">
    <source>
        <dbReference type="Proteomes" id="UP000515156"/>
    </source>
</evidence>
<gene>
    <name evidence="5" type="primary">FAM124B</name>
</gene>
<evidence type="ECO:0000256" key="1">
    <source>
        <dbReference type="ARBA" id="ARBA00006440"/>
    </source>
</evidence>
<dbReference type="KEGG" id="muo:115478720"/>
<dbReference type="FunCoup" id="A0A6P7Z9N0">
    <property type="interactions" value="1022"/>
</dbReference>
<dbReference type="GeneID" id="115478720"/>
<keyword evidence="4" id="KW-1185">Reference proteome</keyword>
<feature type="domain" description="FAM124" evidence="3">
    <location>
        <begin position="58"/>
        <end position="292"/>
    </location>
</feature>
<evidence type="ECO:0000256" key="2">
    <source>
        <dbReference type="SAM" id="MobiDB-lite"/>
    </source>
</evidence>
<reference evidence="5" key="1">
    <citation type="submission" date="2025-08" db="UniProtKB">
        <authorList>
            <consortium name="RefSeq"/>
        </authorList>
    </citation>
    <scope>IDENTIFICATION</scope>
</reference>
<dbReference type="AlphaFoldDB" id="A0A6P7Z9N0"/>
<dbReference type="RefSeq" id="XP_030072130.1">
    <property type="nucleotide sequence ID" value="XM_030216270.1"/>
</dbReference>
<dbReference type="OrthoDB" id="10023686at2759"/>
<dbReference type="InterPro" id="IPR029380">
    <property type="entry name" value="FAM124"/>
</dbReference>
<dbReference type="Proteomes" id="UP000515156">
    <property type="component" value="Chromosome 10"/>
</dbReference>
<feature type="compositionally biased region" description="Basic and acidic residues" evidence="2">
    <location>
        <begin position="348"/>
        <end position="360"/>
    </location>
</feature>
<protein>
    <submittedName>
        <fullName evidence="5">Protein FAM124B isoform X1</fullName>
    </submittedName>
</protein>
<proteinExistence type="inferred from homology"/>
<dbReference type="CTD" id="79843"/>
<dbReference type="InParanoid" id="A0A6P7Z9N0"/>
<evidence type="ECO:0000259" key="3">
    <source>
        <dbReference type="Pfam" id="PF15067"/>
    </source>
</evidence>
<feature type="compositionally biased region" description="Low complexity" evidence="2">
    <location>
        <begin position="403"/>
        <end position="418"/>
    </location>
</feature>
<dbReference type="PANTHER" id="PTHR14715:SF2">
    <property type="entry name" value="PROTEIN FAM124B"/>
    <property type="match status" value="1"/>
</dbReference>
<dbReference type="PANTHER" id="PTHR14715">
    <property type="entry name" value="FAM124 DOMAIN-CONTAINING PROTEIN-RELATED"/>
    <property type="match status" value="1"/>
</dbReference>
<feature type="compositionally biased region" description="Low complexity" evidence="2">
    <location>
        <begin position="365"/>
        <end position="393"/>
    </location>
</feature>
<accession>A0A6P7Z9N0</accession>
<organism evidence="4 5">
    <name type="scientific">Microcaecilia unicolor</name>
    <dbReference type="NCBI Taxonomy" id="1415580"/>
    <lineage>
        <taxon>Eukaryota</taxon>
        <taxon>Metazoa</taxon>
        <taxon>Chordata</taxon>
        <taxon>Craniata</taxon>
        <taxon>Vertebrata</taxon>
        <taxon>Euteleostomi</taxon>
        <taxon>Amphibia</taxon>
        <taxon>Gymnophiona</taxon>
        <taxon>Siphonopidae</taxon>
        <taxon>Microcaecilia</taxon>
    </lineage>
</organism>
<sequence length="517" mass="58106">MPAESALLLVMQRHRRNRPIPKEQCVDSGAETAGSDFTRMSSASSDFTMDERGESLSMTVHLLASSGDSSLLQRTIDQLMHWICPVIQLFLVSERVPSFKYSEKYHKKRSGFPGMSVLLFLREDLGEERIVQMLNFFQHPPWRYHHTENASGRLCSYMLASQDFYSVDAHMPVWGVRQVHYGTEILRVTLYCHFDNYDDAVRLYEMILQKEATVQKSNFCFFVLYSMESVSVQFSLKQLPPGVPVELKESSVLQFKVQEIGQLVPLLPNQCIPISSTRWQTQDYDGNKILLQVQGSSSIGHVLLSCQHDRAGEERDLHNLAHSRQNTAPNRRATGKNMKELLSLTADQKNRLHPGDRYQNHSDQTSDLSESLASGSSCSTSQSGSCCSSQSNSPAVTSELNRQSLSKISSQDSSVQSQEAETNVDTGFTVVNSSCNLSSFSRFSRDVQSSLPSHPRSQNYLSAISGAKISFSPEESIHQPSLTVKRNEGSEKADLYLWGISQTHLSNGKEEEEEFFI</sequence>
<evidence type="ECO:0000313" key="5">
    <source>
        <dbReference type="RefSeq" id="XP_030072130.1"/>
    </source>
</evidence>
<dbReference type="InterPro" id="IPR046365">
    <property type="entry name" value="FAM124_dom"/>
</dbReference>
<dbReference type="Pfam" id="PF15067">
    <property type="entry name" value="FAM124"/>
    <property type="match status" value="1"/>
</dbReference>
<name>A0A6P7Z9N0_9AMPH</name>